<keyword evidence="1" id="KW-1185">Reference proteome</keyword>
<proteinExistence type="predicted"/>
<protein>
    <submittedName>
        <fullName evidence="2">Uncharacterized protein</fullName>
    </submittedName>
</protein>
<dbReference type="AlphaFoldDB" id="A0A914LNT7"/>
<reference evidence="2" key="1">
    <citation type="submission" date="2022-11" db="UniProtKB">
        <authorList>
            <consortium name="WormBaseParasite"/>
        </authorList>
    </citation>
    <scope>IDENTIFICATION</scope>
</reference>
<accession>A0A914LNT7</accession>
<dbReference type="Proteomes" id="UP000887563">
    <property type="component" value="Unplaced"/>
</dbReference>
<evidence type="ECO:0000313" key="2">
    <source>
        <dbReference type="WBParaSite" id="Minc3s00564g14339"/>
    </source>
</evidence>
<organism evidence="1 2">
    <name type="scientific">Meloidogyne incognita</name>
    <name type="common">Southern root-knot nematode worm</name>
    <name type="synonym">Oxyuris incognita</name>
    <dbReference type="NCBI Taxonomy" id="6306"/>
    <lineage>
        <taxon>Eukaryota</taxon>
        <taxon>Metazoa</taxon>
        <taxon>Ecdysozoa</taxon>
        <taxon>Nematoda</taxon>
        <taxon>Chromadorea</taxon>
        <taxon>Rhabditida</taxon>
        <taxon>Tylenchina</taxon>
        <taxon>Tylenchomorpha</taxon>
        <taxon>Tylenchoidea</taxon>
        <taxon>Meloidogynidae</taxon>
        <taxon>Meloidogyninae</taxon>
        <taxon>Meloidogyne</taxon>
        <taxon>Meloidogyne incognita group</taxon>
    </lineage>
</organism>
<sequence>MCHDSPCLSHVLVLADHIGSGLVPFSLATGEKLCYVMRFQVFGIKISNGRLMRCKIFNS</sequence>
<name>A0A914LNT7_MELIC</name>
<dbReference type="WBParaSite" id="Minc3s00564g14339">
    <property type="protein sequence ID" value="Minc3s00564g14339"/>
    <property type="gene ID" value="Minc3s00564g14339"/>
</dbReference>
<evidence type="ECO:0000313" key="1">
    <source>
        <dbReference type="Proteomes" id="UP000887563"/>
    </source>
</evidence>